<feature type="transmembrane region" description="Helical" evidence="25">
    <location>
        <begin position="12"/>
        <end position="33"/>
    </location>
</feature>
<evidence type="ECO:0000256" key="10">
    <source>
        <dbReference type="ARBA" id="ARBA00044881"/>
    </source>
</evidence>
<evidence type="ECO:0000256" key="14">
    <source>
        <dbReference type="ARBA" id="ARBA00044898"/>
    </source>
</evidence>
<keyword evidence="6 25" id="KW-0472">Membrane</keyword>
<comment type="subunit">
    <text evidence="24">Homodimer. Interacts with lysosomal protein GLMP (via lumenal domain); the interaction starts while both proteins are still in the endoplasmic reticulum and is required for stabilization of MFSD1 in lysosomes but has no direct effect on its targeting to lysosomes or transporter activity.</text>
</comment>
<proteinExistence type="inferred from homology"/>
<dbReference type="eggNOG" id="COG2814">
    <property type="taxonomic scope" value="Bacteria"/>
</dbReference>
<dbReference type="HOGENOM" id="CLU_024694_3_1_10"/>
<feature type="transmembrane region" description="Helical" evidence="25">
    <location>
        <begin position="291"/>
        <end position="310"/>
    </location>
</feature>
<dbReference type="GO" id="GO:0005765">
    <property type="term" value="C:lysosomal membrane"/>
    <property type="evidence" value="ECO:0007669"/>
    <property type="project" value="UniProtKB-SubCell"/>
</dbReference>
<dbReference type="PANTHER" id="PTHR23512">
    <property type="entry name" value="MAJOR FACILITATOR SUPERFAMILY DOMAIN-CONTAINING PROTEIN 1"/>
    <property type="match status" value="1"/>
</dbReference>
<feature type="domain" description="Major facilitator superfamily (MFS) profile" evidence="26">
    <location>
        <begin position="18"/>
        <end position="437"/>
    </location>
</feature>
<evidence type="ECO:0000313" key="27">
    <source>
        <dbReference type="EMBL" id="AFN75459.1"/>
    </source>
</evidence>
<comment type="catalytic activity">
    <reaction evidence="11">
        <text>L-alpha-aminoacyl-L-histidine(out) = L-alpha-aminoacyl-L-histidine(in)</text>
        <dbReference type="Rhea" id="RHEA:79375"/>
        <dbReference type="ChEBI" id="CHEBI:229967"/>
    </reaction>
</comment>
<evidence type="ECO:0000256" key="3">
    <source>
        <dbReference type="ARBA" id="ARBA00022448"/>
    </source>
</evidence>
<comment type="function">
    <text evidence="23">Lysosomal dipeptide uniporter that selectively exports lysine, arginine or histidine-containing dipeptides with a net positive charge from the lysosome lumen into the cytosol. Could play a role in a specific type of protein O-glycosylation indirectly regulating macrophages migration and tissue invasion. Also essential for liver homeostasis.</text>
</comment>
<dbReference type="GO" id="GO:0022857">
    <property type="term" value="F:transmembrane transporter activity"/>
    <property type="evidence" value="ECO:0007669"/>
    <property type="project" value="InterPro"/>
</dbReference>
<dbReference type="Gene3D" id="1.20.1250.20">
    <property type="entry name" value="MFS general substrate transporter like domains"/>
    <property type="match status" value="2"/>
</dbReference>
<dbReference type="InterPro" id="IPR036259">
    <property type="entry name" value="MFS_trans_sf"/>
</dbReference>
<evidence type="ECO:0000256" key="25">
    <source>
        <dbReference type="SAM" id="Phobius"/>
    </source>
</evidence>
<evidence type="ECO:0000256" key="4">
    <source>
        <dbReference type="ARBA" id="ARBA00022692"/>
    </source>
</evidence>
<comment type="catalytic activity">
    <reaction evidence="14">
        <text>L-aspartyl-L-lysine(out) = L-aspartyl-L-lysine(in)</text>
        <dbReference type="Rhea" id="RHEA:79411"/>
        <dbReference type="ChEBI" id="CHEBI:229953"/>
    </reaction>
</comment>
<protein>
    <recommendedName>
        <fullName evidence="21">Lysosomal dipeptide transporter MFSD1</fullName>
    </recommendedName>
    <alternativeName>
        <fullName evidence="22">Major facilitator superfamily domain-containing protein 1</fullName>
    </alternativeName>
</protein>
<evidence type="ECO:0000256" key="11">
    <source>
        <dbReference type="ARBA" id="ARBA00044884"/>
    </source>
</evidence>
<evidence type="ECO:0000256" key="19">
    <source>
        <dbReference type="ARBA" id="ARBA00044919"/>
    </source>
</evidence>
<sequence>MNNTIKKPQPTFLFRWTILLLISLAMFGNYYIYDSISPLADLLVKQLKFTDSDIGLLQGIYSFPNIIMVLIGGIIIDKIGTRISVLIFTALVMIGSVVTALTGNLYIMALGRLIFGLGAESMIVAITTIIARWFKGKELSLAFGLNLTVARLGSFLALNSPTWGKSFYEYWQSPLLITVAAGVFAVIAIGLYYILDMIGSRKFELPAEGQQEKVVLKEVFTFPKAFWYITALCVTFYSAMFPFQTFAIKFFQDAHGTTREVGGNLSSILTLAAMIFTPLFGLLADKIGKRSWLMMFGSLLIIPVYLMMAYKVGKPDVMSDSDFIRLTISFFDIDVAIPIYLILPMSMMGIAFSLVPAVMWPSVALIVDNAKLGTAYGLMTMIQNIGLFAFNIIIGYANDVSGASATNPAGYNAGMWIFSTLGFFGLVFAYLLKKSQRQLDAKPE</sequence>
<comment type="catalytic activity">
    <reaction evidence="10">
        <text>L-alpha-aminoacyl-L-arginine(out) = L-alpha-aminoacyl-L-arginine(in)</text>
        <dbReference type="Rhea" id="RHEA:79367"/>
        <dbReference type="ChEBI" id="CHEBI:229968"/>
    </reaction>
</comment>
<organism evidence="27 28">
    <name type="scientific">Melioribacter roseus (strain DSM 23840 / JCM 17771 / VKM B-2668 / P3M-2)</name>
    <dbReference type="NCBI Taxonomy" id="1191523"/>
    <lineage>
        <taxon>Bacteria</taxon>
        <taxon>Pseudomonadati</taxon>
        <taxon>Ignavibacteriota</taxon>
        <taxon>Ignavibacteria</taxon>
        <taxon>Ignavibacteriales</taxon>
        <taxon>Melioribacteraceae</taxon>
        <taxon>Melioribacter</taxon>
    </lineage>
</organism>
<feature type="transmembrane region" description="Helical" evidence="25">
    <location>
        <begin position="265"/>
        <end position="284"/>
    </location>
</feature>
<evidence type="ECO:0000256" key="24">
    <source>
        <dbReference type="ARBA" id="ARBA00046376"/>
    </source>
</evidence>
<comment type="catalytic activity">
    <reaction evidence="16">
        <text>L-lysyl-L-lysine(out) = L-lysyl-L-lysine(in)</text>
        <dbReference type="Rhea" id="RHEA:79403"/>
        <dbReference type="ChEBI" id="CHEBI:229956"/>
    </reaction>
</comment>
<comment type="catalytic activity">
    <reaction evidence="20">
        <text>L-lysyl-glycine(out) = L-lysyl-glycine(in)</text>
        <dbReference type="Rhea" id="RHEA:79407"/>
        <dbReference type="ChEBI" id="CHEBI:191202"/>
    </reaction>
</comment>
<comment type="catalytic activity">
    <reaction evidence="8">
        <text>L-lysyl-L-alanine(out) = L-lysyl-L-alanine(in)</text>
        <dbReference type="Rhea" id="RHEA:79399"/>
        <dbReference type="ChEBI" id="CHEBI:229954"/>
    </reaction>
</comment>
<feature type="transmembrane region" description="Helical" evidence="25">
    <location>
        <begin position="375"/>
        <end position="397"/>
    </location>
</feature>
<comment type="similarity">
    <text evidence="2">Belongs to the major facilitator superfamily.</text>
</comment>
<evidence type="ECO:0000256" key="20">
    <source>
        <dbReference type="ARBA" id="ARBA00044924"/>
    </source>
</evidence>
<evidence type="ECO:0000256" key="22">
    <source>
        <dbReference type="ARBA" id="ARBA00045018"/>
    </source>
</evidence>
<dbReference type="EMBL" id="CP003557">
    <property type="protein sequence ID" value="AFN75459.1"/>
    <property type="molecule type" value="Genomic_DNA"/>
</dbReference>
<dbReference type="InterPro" id="IPR020846">
    <property type="entry name" value="MFS_dom"/>
</dbReference>
<evidence type="ECO:0000256" key="7">
    <source>
        <dbReference type="ARBA" id="ARBA00023228"/>
    </source>
</evidence>
<feature type="transmembrane region" description="Helical" evidence="25">
    <location>
        <begin position="113"/>
        <end position="134"/>
    </location>
</feature>
<dbReference type="OrthoDB" id="6395875at2"/>
<dbReference type="KEGG" id="mro:MROS_2229"/>
<dbReference type="RefSeq" id="WP_014856891.1">
    <property type="nucleotide sequence ID" value="NC_018178.1"/>
</dbReference>
<dbReference type="Proteomes" id="UP000009011">
    <property type="component" value="Chromosome"/>
</dbReference>
<gene>
    <name evidence="27" type="ordered locus">MROS_2229</name>
</gene>
<keyword evidence="4 25" id="KW-0812">Transmembrane</keyword>
<feature type="transmembrane region" description="Helical" evidence="25">
    <location>
        <begin position="409"/>
        <end position="432"/>
    </location>
</feature>
<evidence type="ECO:0000256" key="9">
    <source>
        <dbReference type="ARBA" id="ARBA00044878"/>
    </source>
</evidence>
<evidence type="ECO:0000256" key="6">
    <source>
        <dbReference type="ARBA" id="ARBA00023136"/>
    </source>
</evidence>
<keyword evidence="3" id="KW-0813">Transport</keyword>
<comment type="catalytic activity">
    <reaction evidence="12">
        <text>L-lysyl-L-alpha-amino acid(out) = L-lysyl-L-alpha-amino acid(in)</text>
        <dbReference type="Rhea" id="RHEA:79387"/>
        <dbReference type="ChEBI" id="CHEBI:229965"/>
    </reaction>
</comment>
<evidence type="ECO:0000256" key="1">
    <source>
        <dbReference type="ARBA" id="ARBA00004155"/>
    </source>
</evidence>
<comment type="catalytic activity">
    <reaction evidence="19">
        <text>L-alanyl-L-lysine(out) = L-alanyl-L-lysine(in)</text>
        <dbReference type="Rhea" id="RHEA:79415"/>
        <dbReference type="ChEBI" id="CHEBI:192470"/>
    </reaction>
</comment>
<dbReference type="Pfam" id="PF07690">
    <property type="entry name" value="MFS_1"/>
    <property type="match status" value="1"/>
</dbReference>
<keyword evidence="5 25" id="KW-1133">Transmembrane helix</keyword>
<comment type="subcellular location">
    <subcellularLocation>
        <location evidence="1">Lysosome membrane</location>
        <topology evidence="1">Multi-pass membrane protein</topology>
    </subcellularLocation>
</comment>
<evidence type="ECO:0000256" key="16">
    <source>
        <dbReference type="ARBA" id="ARBA00044900"/>
    </source>
</evidence>
<dbReference type="AlphaFoldDB" id="I6ZTY3"/>
<dbReference type="STRING" id="1191523.MROS_2229"/>
<name>I6ZTY3_MELRP</name>
<evidence type="ECO:0000256" key="18">
    <source>
        <dbReference type="ARBA" id="ARBA00044912"/>
    </source>
</evidence>
<dbReference type="PANTHER" id="PTHR23512:SF3">
    <property type="entry name" value="MAJOR FACILITATOR SUPERFAMILY DOMAIN-CONTAINING PROTEIN 1"/>
    <property type="match status" value="1"/>
</dbReference>
<reference evidence="27 28" key="1">
    <citation type="journal article" date="2013" name="PLoS ONE">
        <title>Genomic analysis of Melioribacter roseus, facultatively anaerobic organotrophic bacterium representing a novel deep lineage within Bacteriodetes/Chlorobi group.</title>
        <authorList>
            <person name="Kadnikov V.V."/>
            <person name="Mardanov A.V."/>
            <person name="Podosokorskaya O.A."/>
            <person name="Gavrilov S.N."/>
            <person name="Kublanov I.V."/>
            <person name="Beletsky A.V."/>
            <person name="Bonch-Osmolovskaya E.A."/>
            <person name="Ravin N.V."/>
        </authorList>
    </citation>
    <scope>NUCLEOTIDE SEQUENCE [LARGE SCALE GENOMIC DNA]</scope>
    <source>
        <strain evidence="28">JCM 17771 / P3M-2</strain>
    </source>
</reference>
<evidence type="ECO:0000256" key="12">
    <source>
        <dbReference type="ARBA" id="ARBA00044891"/>
    </source>
</evidence>
<feature type="transmembrane region" description="Helical" evidence="25">
    <location>
        <begin position="83"/>
        <end position="107"/>
    </location>
</feature>
<accession>I6ZTY3</accession>
<comment type="catalytic activity">
    <reaction evidence="18">
        <text>L-histidyl-L-alpha-amino acid(out) = L-histidyl-L-alpha-amino acid(in)</text>
        <dbReference type="Rhea" id="RHEA:79379"/>
        <dbReference type="ChEBI" id="CHEBI:229964"/>
    </reaction>
</comment>
<evidence type="ECO:0000259" key="26">
    <source>
        <dbReference type="PROSITE" id="PS50850"/>
    </source>
</evidence>
<evidence type="ECO:0000256" key="15">
    <source>
        <dbReference type="ARBA" id="ARBA00044899"/>
    </source>
</evidence>
<dbReference type="InterPro" id="IPR052187">
    <property type="entry name" value="MFSD1"/>
</dbReference>
<comment type="catalytic activity">
    <reaction evidence="17">
        <text>L-arginyl-glycine(out) = L-arginyl-glycine(in)</text>
        <dbReference type="Rhea" id="RHEA:79391"/>
        <dbReference type="ChEBI" id="CHEBI:229955"/>
    </reaction>
</comment>
<feature type="transmembrane region" description="Helical" evidence="25">
    <location>
        <begin position="53"/>
        <end position="76"/>
    </location>
</feature>
<evidence type="ECO:0000256" key="23">
    <source>
        <dbReference type="ARBA" id="ARBA00045709"/>
    </source>
</evidence>
<dbReference type="SUPFAM" id="SSF103473">
    <property type="entry name" value="MFS general substrate transporter"/>
    <property type="match status" value="1"/>
</dbReference>
<comment type="catalytic activity">
    <reaction evidence="15">
        <text>L-arginyl-L-alpha-amino acid(out) = L-arginyl-L-alpha-amino acid(in)</text>
        <dbReference type="Rhea" id="RHEA:79371"/>
        <dbReference type="ChEBI" id="CHEBI:84315"/>
    </reaction>
</comment>
<keyword evidence="7" id="KW-0458">Lysosome</keyword>
<keyword evidence="28" id="KW-1185">Reference proteome</keyword>
<evidence type="ECO:0000256" key="21">
    <source>
        <dbReference type="ARBA" id="ARBA00044985"/>
    </source>
</evidence>
<feature type="transmembrane region" description="Helical" evidence="25">
    <location>
        <begin position="225"/>
        <end position="245"/>
    </location>
</feature>
<comment type="catalytic activity">
    <reaction evidence="9">
        <text>L-histidyl-glycine(out) = L-histidyl-glycine(in)</text>
        <dbReference type="Rhea" id="RHEA:79395"/>
        <dbReference type="ChEBI" id="CHEBI:229957"/>
    </reaction>
</comment>
<evidence type="ECO:0000256" key="17">
    <source>
        <dbReference type="ARBA" id="ARBA00044903"/>
    </source>
</evidence>
<evidence type="ECO:0000256" key="2">
    <source>
        <dbReference type="ARBA" id="ARBA00008335"/>
    </source>
</evidence>
<dbReference type="PROSITE" id="PS50850">
    <property type="entry name" value="MFS"/>
    <property type="match status" value="1"/>
</dbReference>
<dbReference type="InterPro" id="IPR011701">
    <property type="entry name" value="MFS"/>
</dbReference>
<evidence type="ECO:0000256" key="5">
    <source>
        <dbReference type="ARBA" id="ARBA00022989"/>
    </source>
</evidence>
<evidence type="ECO:0000256" key="8">
    <source>
        <dbReference type="ARBA" id="ARBA00044876"/>
    </source>
</evidence>
<feature type="transmembrane region" description="Helical" evidence="25">
    <location>
        <begin position="170"/>
        <end position="195"/>
    </location>
</feature>
<feature type="transmembrane region" description="Helical" evidence="25">
    <location>
        <begin position="141"/>
        <end position="158"/>
    </location>
</feature>
<feature type="transmembrane region" description="Helical" evidence="25">
    <location>
        <begin position="339"/>
        <end position="363"/>
    </location>
</feature>
<evidence type="ECO:0000256" key="13">
    <source>
        <dbReference type="ARBA" id="ARBA00044893"/>
    </source>
</evidence>
<comment type="catalytic activity">
    <reaction evidence="13">
        <text>L-alpha-aminoacyl-L-lysine(out) = L-alpha-aminoacyl-L-lysine(in)</text>
        <dbReference type="Rhea" id="RHEA:79383"/>
        <dbReference type="ChEBI" id="CHEBI:229966"/>
    </reaction>
</comment>
<evidence type="ECO:0000313" key="28">
    <source>
        <dbReference type="Proteomes" id="UP000009011"/>
    </source>
</evidence>